<dbReference type="RefSeq" id="WP_227181765.1">
    <property type="nucleotide sequence ID" value="NZ_JAJBZT010000010.1"/>
</dbReference>
<evidence type="ECO:0000313" key="1">
    <source>
        <dbReference type="EMBL" id="MCB6184947.1"/>
    </source>
</evidence>
<gene>
    <name evidence="1" type="ORF">LIN78_15470</name>
</gene>
<comment type="caution">
    <text evidence="1">The sequence shown here is derived from an EMBL/GenBank/DDBJ whole genome shotgun (WGS) entry which is preliminary data.</text>
</comment>
<dbReference type="EMBL" id="JAJBZT010000010">
    <property type="protein sequence ID" value="MCB6184947.1"/>
    <property type="molecule type" value="Genomic_DNA"/>
</dbReference>
<dbReference type="Proteomes" id="UP001165395">
    <property type="component" value="Unassembled WGS sequence"/>
</dbReference>
<dbReference type="PANTHER" id="PTHR37950:SF1">
    <property type="entry name" value="4-HYDROXYPHENYLACETATE CATABOLISM PROTEIN"/>
    <property type="match status" value="1"/>
</dbReference>
<dbReference type="CDD" id="cd00580">
    <property type="entry name" value="CHMI"/>
    <property type="match status" value="1"/>
</dbReference>
<dbReference type="PANTHER" id="PTHR37950">
    <property type="entry name" value="4-HYDROXYPHENYLACETATE CATABOLISM PROTEIN"/>
    <property type="match status" value="1"/>
</dbReference>
<protein>
    <submittedName>
        <fullName evidence="1">5-carboxymethyl-2-hydroxymuconate delta-isomerase</fullName>
    </submittedName>
</protein>
<name>A0ABS8D9W2_9NEIS</name>
<sequence length="126" mass="14470">MPHFIVECTENLRDSADFQPLFAQVHEYMAGTGIFPIGGIRSRVHWIDTYRMADAAADYAFVHITLKVGHGRDEATRKAVGDHLFGLVKTHFAKLMEDRYLALSFEMVELHPVLNYKHNNVHARFK</sequence>
<evidence type="ECO:0000313" key="2">
    <source>
        <dbReference type="Proteomes" id="UP001165395"/>
    </source>
</evidence>
<dbReference type="InterPro" id="IPR004220">
    <property type="entry name" value="5-COMe_2-OHmuconate_Isoase"/>
</dbReference>
<dbReference type="InterPro" id="IPR014347">
    <property type="entry name" value="Tautomerase/MIF_sf"/>
</dbReference>
<dbReference type="SUPFAM" id="SSF55331">
    <property type="entry name" value="Tautomerase/MIF"/>
    <property type="match status" value="1"/>
</dbReference>
<organism evidence="1 2">
    <name type="scientific">Leeia speluncae</name>
    <dbReference type="NCBI Taxonomy" id="2884804"/>
    <lineage>
        <taxon>Bacteria</taxon>
        <taxon>Pseudomonadati</taxon>
        <taxon>Pseudomonadota</taxon>
        <taxon>Betaproteobacteria</taxon>
        <taxon>Neisseriales</taxon>
        <taxon>Leeiaceae</taxon>
        <taxon>Leeia</taxon>
    </lineage>
</organism>
<reference evidence="1" key="1">
    <citation type="submission" date="2021-10" db="EMBL/GenBank/DDBJ databases">
        <title>The complete genome sequence of Leeia sp. TBRC 13508.</title>
        <authorList>
            <person name="Charoenyingcharoen P."/>
            <person name="Yukphan P."/>
        </authorList>
    </citation>
    <scope>NUCLEOTIDE SEQUENCE</scope>
    <source>
        <strain evidence="1">TBRC 13508</strain>
    </source>
</reference>
<dbReference type="Pfam" id="PF02962">
    <property type="entry name" value="CHMI"/>
    <property type="match status" value="1"/>
</dbReference>
<dbReference type="Gene3D" id="3.30.429.10">
    <property type="entry name" value="Macrophage Migration Inhibitory Factor"/>
    <property type="match status" value="1"/>
</dbReference>
<proteinExistence type="predicted"/>
<accession>A0ABS8D9W2</accession>
<keyword evidence="2" id="KW-1185">Reference proteome</keyword>